<gene>
    <name evidence="1" type="ORF">U9M48_040334</name>
</gene>
<dbReference type="AlphaFoldDB" id="A0AAQ3UQA8"/>
<name>A0AAQ3UQA8_PASNO</name>
<reference evidence="1 2" key="1">
    <citation type="submission" date="2024-02" db="EMBL/GenBank/DDBJ databases">
        <title>High-quality chromosome-scale genome assembly of Pensacola bahiagrass (Paspalum notatum Flugge var. saurae).</title>
        <authorList>
            <person name="Vega J.M."/>
            <person name="Podio M."/>
            <person name="Orjuela J."/>
            <person name="Siena L.A."/>
            <person name="Pessino S.C."/>
            <person name="Combes M.C."/>
            <person name="Mariac C."/>
            <person name="Albertini E."/>
            <person name="Pupilli F."/>
            <person name="Ortiz J.P.A."/>
            <person name="Leblanc O."/>
        </authorList>
    </citation>
    <scope>NUCLEOTIDE SEQUENCE [LARGE SCALE GENOMIC DNA]</scope>
    <source>
        <strain evidence="1">R1</strain>
        <tissue evidence="1">Leaf</tissue>
    </source>
</reference>
<proteinExistence type="predicted"/>
<organism evidence="1 2">
    <name type="scientific">Paspalum notatum var. saurae</name>
    <dbReference type="NCBI Taxonomy" id="547442"/>
    <lineage>
        <taxon>Eukaryota</taxon>
        <taxon>Viridiplantae</taxon>
        <taxon>Streptophyta</taxon>
        <taxon>Embryophyta</taxon>
        <taxon>Tracheophyta</taxon>
        <taxon>Spermatophyta</taxon>
        <taxon>Magnoliopsida</taxon>
        <taxon>Liliopsida</taxon>
        <taxon>Poales</taxon>
        <taxon>Poaceae</taxon>
        <taxon>PACMAD clade</taxon>
        <taxon>Panicoideae</taxon>
        <taxon>Andropogonodae</taxon>
        <taxon>Paspaleae</taxon>
        <taxon>Paspalinae</taxon>
        <taxon>Paspalum</taxon>
    </lineage>
</organism>
<dbReference type="Proteomes" id="UP001341281">
    <property type="component" value="Chromosome 09"/>
</dbReference>
<sequence length="132" mass="15367">MADGLWQQILCNEYVGSIPLAQVEWRIGDYHFWSCLMKVKLDFLRFRTFIVKDGSQEDNWLDGASLKENYPSMYNIARSKFIITAEAMSSSPPSLLSWRRHLFGTNLDDWNTCWHASRGWNCPKIKMHSTGT</sequence>
<keyword evidence="2" id="KW-1185">Reference proteome</keyword>
<dbReference type="EMBL" id="CP144753">
    <property type="protein sequence ID" value="WVZ94445.1"/>
    <property type="molecule type" value="Genomic_DNA"/>
</dbReference>
<evidence type="ECO:0000313" key="2">
    <source>
        <dbReference type="Proteomes" id="UP001341281"/>
    </source>
</evidence>
<accession>A0AAQ3UQA8</accession>
<protein>
    <submittedName>
        <fullName evidence="1">Uncharacterized protein</fullName>
    </submittedName>
</protein>
<evidence type="ECO:0000313" key="1">
    <source>
        <dbReference type="EMBL" id="WVZ94445.1"/>
    </source>
</evidence>